<accession>A0A7L9WSR7</accession>
<dbReference type="SUPFAM" id="SSF69318">
    <property type="entry name" value="Integrin alpha N-terminal domain"/>
    <property type="match status" value="1"/>
</dbReference>
<evidence type="ECO:0000313" key="2">
    <source>
        <dbReference type="EMBL" id="QOL82476.1"/>
    </source>
</evidence>
<proteinExistence type="predicted"/>
<gene>
    <name evidence="2" type="ORF">F3W81_17610</name>
</gene>
<dbReference type="KEGG" id="pshq:F3W81_17610"/>
<dbReference type="EMBL" id="CP045201">
    <property type="protein sequence ID" value="QOL82476.1"/>
    <property type="molecule type" value="Genomic_DNA"/>
</dbReference>
<protein>
    <recommendedName>
        <fullName evidence="4">VCBS repeat-containing protein</fullName>
    </recommendedName>
</protein>
<evidence type="ECO:0000256" key="1">
    <source>
        <dbReference type="SAM" id="SignalP"/>
    </source>
</evidence>
<dbReference type="AlphaFoldDB" id="A0A7L9WSR7"/>
<dbReference type="Proteomes" id="UP000594118">
    <property type="component" value="Chromosome"/>
</dbReference>
<reference evidence="2 3" key="1">
    <citation type="submission" date="2019-10" db="EMBL/GenBank/DDBJ databases">
        <title>Pseudopuniceibacterium sp. HQ09 islated from Antarctica.</title>
        <authorList>
            <person name="Liao L."/>
            <person name="Su S."/>
            <person name="Chen B."/>
            <person name="Yu Y."/>
        </authorList>
    </citation>
    <scope>NUCLEOTIDE SEQUENCE [LARGE SCALE GENOMIC DNA]</scope>
    <source>
        <strain evidence="2 3">HQ09</strain>
    </source>
</reference>
<dbReference type="InterPro" id="IPR028994">
    <property type="entry name" value="Integrin_alpha_N"/>
</dbReference>
<keyword evidence="3" id="KW-1185">Reference proteome</keyword>
<dbReference type="RefSeq" id="WP_193080637.1">
    <property type="nucleotide sequence ID" value="NZ_CP045201.1"/>
</dbReference>
<evidence type="ECO:0008006" key="4">
    <source>
        <dbReference type="Google" id="ProtNLM"/>
    </source>
</evidence>
<organism evidence="2 3">
    <name type="scientific">Pseudooceanicola spongiae</name>
    <dbReference type="NCBI Taxonomy" id="2613965"/>
    <lineage>
        <taxon>Bacteria</taxon>
        <taxon>Pseudomonadati</taxon>
        <taxon>Pseudomonadota</taxon>
        <taxon>Alphaproteobacteria</taxon>
        <taxon>Rhodobacterales</taxon>
        <taxon>Paracoccaceae</taxon>
        <taxon>Pseudooceanicola</taxon>
    </lineage>
</organism>
<evidence type="ECO:0000313" key="3">
    <source>
        <dbReference type="Proteomes" id="UP000594118"/>
    </source>
</evidence>
<feature type="signal peptide" evidence="1">
    <location>
        <begin position="1"/>
        <end position="25"/>
    </location>
</feature>
<name>A0A7L9WSR7_9RHOB</name>
<feature type="chain" id="PRO_5033015220" description="VCBS repeat-containing protein" evidence="1">
    <location>
        <begin position="26"/>
        <end position="370"/>
    </location>
</feature>
<sequence length="370" mass="39696">MMTTQRLLLGVITAGAMGLASPLLAQDDCTATKLEAGPTFTTGPDCTISWIDNAEMRSLTWQAVTDDYQPATLVQTGKGTTLTSSQLPELIDVDQDGWLDIVTFTSIGMVNGTFDIFLYDPAGGGYRQGRSVSGFALSQDRDGYLVVASKDGAATLTRFFKADPKGLQFQFEINPYATDPAKPEGGFTCDIRATRSDGSAGAAAGVVPENPDLLSYYCDPQPAPSRARRDTDLTENPATTDRVPGGTLFYCRLEGGTRSVTISQTAKGLRYTYGPLRGTPELVLDRAMREVTILPAKRPDRSGAISFKNAAYTYTVSYGDKMSDAGDAAGTAKVKRGLVVTKDGNADRPIFAKACLSDHTYDVITTLHQR</sequence>
<keyword evidence="1" id="KW-0732">Signal</keyword>